<feature type="compositionally biased region" description="Low complexity" evidence="3">
    <location>
        <begin position="185"/>
        <end position="211"/>
    </location>
</feature>
<evidence type="ECO:0000256" key="1">
    <source>
        <dbReference type="ARBA" id="ARBA00004924"/>
    </source>
</evidence>
<evidence type="ECO:0000313" key="6">
    <source>
        <dbReference type="EMBL" id="GAA1684289.1"/>
    </source>
</evidence>
<dbReference type="InterPro" id="IPR037455">
    <property type="entry name" value="LucA/IucC-like"/>
</dbReference>
<dbReference type="Proteomes" id="UP001499947">
    <property type="component" value="Unassembled WGS sequence"/>
</dbReference>
<gene>
    <name evidence="6" type="ORF">GCM10009680_24840</name>
</gene>
<evidence type="ECO:0000259" key="5">
    <source>
        <dbReference type="Pfam" id="PF06276"/>
    </source>
</evidence>
<feature type="compositionally biased region" description="Low complexity" evidence="3">
    <location>
        <begin position="99"/>
        <end position="125"/>
    </location>
</feature>
<evidence type="ECO:0000256" key="3">
    <source>
        <dbReference type="SAM" id="MobiDB-lite"/>
    </source>
</evidence>
<feature type="compositionally biased region" description="Low complexity" evidence="3">
    <location>
        <begin position="239"/>
        <end position="263"/>
    </location>
</feature>
<dbReference type="PANTHER" id="PTHR34384:SF5">
    <property type="entry name" value="L-2,3-DIAMINOPROPANOATE--CITRATE LIGASE"/>
    <property type="match status" value="1"/>
</dbReference>
<evidence type="ECO:0008006" key="8">
    <source>
        <dbReference type="Google" id="ProtNLM"/>
    </source>
</evidence>
<dbReference type="Pfam" id="PF06276">
    <property type="entry name" value="FhuF"/>
    <property type="match status" value="1"/>
</dbReference>
<dbReference type="PANTHER" id="PTHR34384">
    <property type="entry name" value="L-2,3-DIAMINOPROPANOATE--CITRATE LIGASE"/>
    <property type="match status" value="1"/>
</dbReference>
<feature type="domain" description="Aerobactin siderophore biosynthesis IucA/IucC-like C-terminal" evidence="5">
    <location>
        <begin position="598"/>
        <end position="757"/>
    </location>
</feature>
<sequence length="792" mass="83403">MLDTLLREDAYKLRSRATPERRADGDWLRIALEGGESVLLPVEPEGFQCDIRTRRRPLRLCAPATTECPSTDRADAEPAPAEPSGAERALAEPAPAGRACAEPAPAESRSASGPAPAGPASADSGGVERASAELGDADRADADRADADRADAERAPVGRADAETAPAEPSGAERALAEPAPVGRACAEPAPAESRSASGPAPAGPASADSGGVERASAELGDADRADAEPGGADRADAEPASAEPAPADAEPPSASAPAGESGDCARTPAERPLTGLVPTLARLRAAVPDEDRPLYDVFVTECRQALDAMRLHTRIRPGVVAELAARHGEGRPWTGMPGAVAYDTLAAFRDHPVYPTSRGRAVFTEDQLRAHAPEFHPTFPLRWLVLPREAVAGDPARLPGWWPTPAQLGLDSGRRRSSGERGRLAFPVHPLTVGRPLEAALRAAGLDGEARLADRPLLDVRPTLSMRTVAVADDLADDPLVHLKLPLTTSTLGMRNRRSVKPGTLIDGEVAQRLLEAVIAREPRFGATVLLADETTHLHAGHELLATLVRRYPPGLENATIVPLAGLLAPAPDGTLVIDGLAARHYSGDVLALLDDYLTLLFDFHTTLFAYGIALESHQQNISLVFESGGDNGGAVPRLRLLIKDHDGPRVHAIRLAAMVGGGPAADLCGFDDRRILTSGDGPVADVFTTITVHLCAAAPLFELARLGRAPLDTLLRRLRDRLADAVDRLAVTRPGAAAAVLRRRVLDADRLPVKAMVTAGTLFTKERSGAADINKHYGTGPNYLLRGSGR</sequence>
<reference evidence="6 7" key="1">
    <citation type="journal article" date="2019" name="Int. J. Syst. Evol. Microbiol.">
        <title>The Global Catalogue of Microorganisms (GCM) 10K type strain sequencing project: providing services to taxonomists for standard genome sequencing and annotation.</title>
        <authorList>
            <consortium name="The Broad Institute Genomics Platform"/>
            <consortium name="The Broad Institute Genome Sequencing Center for Infectious Disease"/>
            <person name="Wu L."/>
            <person name="Ma J."/>
        </authorList>
    </citation>
    <scope>NUCLEOTIDE SEQUENCE [LARGE SCALE GENOMIC DNA]</scope>
    <source>
        <strain evidence="6 7">JCM 13244</strain>
    </source>
</reference>
<dbReference type="EMBL" id="BAAALR010000031">
    <property type="protein sequence ID" value="GAA1684289.1"/>
    <property type="molecule type" value="Genomic_DNA"/>
</dbReference>
<feature type="region of interest" description="Disordered" evidence="3">
    <location>
        <begin position="65"/>
        <end position="274"/>
    </location>
</feature>
<evidence type="ECO:0000313" key="7">
    <source>
        <dbReference type="Proteomes" id="UP001499947"/>
    </source>
</evidence>
<feature type="domain" description="Aerobactin siderophore biosynthesis IucA/IucC N-terminal" evidence="4">
    <location>
        <begin position="348"/>
        <end position="570"/>
    </location>
</feature>
<dbReference type="Pfam" id="PF04183">
    <property type="entry name" value="IucA_IucC"/>
    <property type="match status" value="1"/>
</dbReference>
<protein>
    <recommendedName>
        <fullName evidence="8">IucA/IucC family protein</fullName>
    </recommendedName>
</protein>
<keyword evidence="7" id="KW-1185">Reference proteome</keyword>
<feature type="compositionally biased region" description="Basic and acidic residues" evidence="3">
    <location>
        <begin position="136"/>
        <end position="162"/>
    </location>
</feature>
<organism evidence="6 7">
    <name type="scientific">Streptomyces yatensis</name>
    <dbReference type="NCBI Taxonomy" id="155177"/>
    <lineage>
        <taxon>Bacteria</taxon>
        <taxon>Bacillati</taxon>
        <taxon>Actinomycetota</taxon>
        <taxon>Actinomycetes</taxon>
        <taxon>Kitasatosporales</taxon>
        <taxon>Streptomycetaceae</taxon>
        <taxon>Streptomyces</taxon>
        <taxon>Streptomyces violaceusniger group</taxon>
    </lineage>
</organism>
<dbReference type="InterPro" id="IPR007310">
    <property type="entry name" value="Aerobactin_biosyn_IucA/IucC_N"/>
</dbReference>
<comment type="similarity">
    <text evidence="2">Belongs to the IucA/IucC family.</text>
</comment>
<feature type="compositionally biased region" description="Low complexity" evidence="3">
    <location>
        <begin position="77"/>
        <end position="88"/>
    </location>
</feature>
<accession>A0ABN2HAH2</accession>
<feature type="compositionally biased region" description="Basic and acidic residues" evidence="3">
    <location>
        <begin position="222"/>
        <end position="238"/>
    </location>
</feature>
<evidence type="ECO:0000256" key="2">
    <source>
        <dbReference type="ARBA" id="ARBA00007832"/>
    </source>
</evidence>
<dbReference type="Gene3D" id="1.10.510.40">
    <property type="match status" value="1"/>
</dbReference>
<comment type="pathway">
    <text evidence="1">Siderophore biosynthesis.</text>
</comment>
<evidence type="ECO:0000259" key="4">
    <source>
        <dbReference type="Pfam" id="PF04183"/>
    </source>
</evidence>
<name>A0ABN2HAH2_9ACTN</name>
<proteinExistence type="inferred from homology"/>
<comment type="caution">
    <text evidence="6">The sequence shown here is derived from an EMBL/GenBank/DDBJ whole genome shotgun (WGS) entry which is preliminary data.</text>
</comment>
<dbReference type="InterPro" id="IPR022770">
    <property type="entry name" value="IucA/IucC-like_C"/>
</dbReference>